<dbReference type="CDD" id="cd06171">
    <property type="entry name" value="Sigma70_r4"/>
    <property type="match status" value="1"/>
</dbReference>
<dbReference type="InterPro" id="IPR013324">
    <property type="entry name" value="RNA_pol_sigma_r3/r4-like"/>
</dbReference>
<keyword evidence="2" id="KW-0805">Transcription regulation</keyword>
<dbReference type="GO" id="GO:0006352">
    <property type="term" value="P:DNA-templated transcription initiation"/>
    <property type="evidence" value="ECO:0007669"/>
    <property type="project" value="InterPro"/>
</dbReference>
<evidence type="ECO:0000259" key="8">
    <source>
        <dbReference type="Pfam" id="PF04545"/>
    </source>
</evidence>
<feature type="domain" description="RNA polymerase sigma-70 region 4" evidence="8">
    <location>
        <begin position="228"/>
        <end position="277"/>
    </location>
</feature>
<keyword evidence="10" id="KW-1185">Reference proteome</keyword>
<dbReference type="PANTHER" id="PTHR43133">
    <property type="entry name" value="RNA POLYMERASE ECF-TYPE SIGMA FACTO"/>
    <property type="match status" value="1"/>
</dbReference>
<feature type="compositionally biased region" description="Low complexity" evidence="6">
    <location>
        <begin position="22"/>
        <end position="36"/>
    </location>
</feature>
<dbReference type="PANTHER" id="PTHR43133:SF62">
    <property type="entry name" value="RNA POLYMERASE SIGMA FACTOR SIGZ"/>
    <property type="match status" value="1"/>
</dbReference>
<evidence type="ECO:0000256" key="5">
    <source>
        <dbReference type="ARBA" id="ARBA00023163"/>
    </source>
</evidence>
<comment type="caution">
    <text evidence="9">The sequence shown here is derived from an EMBL/GenBank/DDBJ whole genome shotgun (WGS) entry which is preliminary data.</text>
</comment>
<dbReference type="GO" id="GO:0016987">
    <property type="term" value="F:sigma factor activity"/>
    <property type="evidence" value="ECO:0007669"/>
    <property type="project" value="UniProtKB-KW"/>
</dbReference>
<evidence type="ECO:0000256" key="3">
    <source>
        <dbReference type="ARBA" id="ARBA00023082"/>
    </source>
</evidence>
<evidence type="ECO:0000256" key="1">
    <source>
        <dbReference type="ARBA" id="ARBA00010641"/>
    </source>
</evidence>
<keyword evidence="5" id="KW-0804">Transcription</keyword>
<dbReference type="InterPro" id="IPR013325">
    <property type="entry name" value="RNA_pol_sigma_r2"/>
</dbReference>
<evidence type="ECO:0000313" key="9">
    <source>
        <dbReference type="EMBL" id="TWO69068.1"/>
    </source>
</evidence>
<keyword evidence="3" id="KW-0731">Sigma factor</keyword>
<dbReference type="Gene3D" id="1.10.10.10">
    <property type="entry name" value="Winged helix-like DNA-binding domain superfamily/Winged helix DNA-binding domain"/>
    <property type="match status" value="1"/>
</dbReference>
<evidence type="ECO:0000259" key="7">
    <source>
        <dbReference type="Pfam" id="PF04542"/>
    </source>
</evidence>
<keyword evidence="4" id="KW-0238">DNA-binding</keyword>
<dbReference type="InterPro" id="IPR007627">
    <property type="entry name" value="RNA_pol_sigma70_r2"/>
</dbReference>
<protein>
    <submittedName>
        <fullName evidence="9">Sigma-70 family RNA polymerase sigma factor</fullName>
    </submittedName>
</protein>
<dbReference type="SUPFAM" id="SSF88946">
    <property type="entry name" value="Sigma2 domain of RNA polymerase sigma factors"/>
    <property type="match status" value="1"/>
</dbReference>
<sequence>MRPSRAGWRKPNKGSRRSCTKGSRPSAAAPSGSCGRVAPHRMHPRRLGGRIHRMSAAASAPAVFVLAFHGPASSRVRARAKAAPAMHPTSTDDPSPRQARDEQLAGLLRLAAAGDARAFELFYSGTVRCAMALVRRIVGDAHAEDVLSDSYFQAWRSAGQFDPARGSAVTWLLMLARSRALDRLRQETLRHGGLAGAPAFEADAQAAQDAGPEQLLEGVQARSRLHAALAQLSPAERWVLGLAYYRDLTQTEIAHATGLPLGTVKSLATRAQQKLREALQNPNAPAAAAQHG</sequence>
<evidence type="ECO:0000256" key="6">
    <source>
        <dbReference type="SAM" id="MobiDB-lite"/>
    </source>
</evidence>
<dbReference type="EMBL" id="VOBQ01000016">
    <property type="protein sequence ID" value="TWO69068.1"/>
    <property type="molecule type" value="Genomic_DNA"/>
</dbReference>
<organism evidence="9 10">
    <name type="scientific">Caenimonas sedimenti</name>
    <dbReference type="NCBI Taxonomy" id="2596921"/>
    <lineage>
        <taxon>Bacteria</taxon>
        <taxon>Pseudomonadati</taxon>
        <taxon>Pseudomonadota</taxon>
        <taxon>Betaproteobacteria</taxon>
        <taxon>Burkholderiales</taxon>
        <taxon>Comamonadaceae</taxon>
        <taxon>Caenimonas</taxon>
    </lineage>
</organism>
<evidence type="ECO:0000313" key="10">
    <source>
        <dbReference type="Proteomes" id="UP000318199"/>
    </source>
</evidence>
<feature type="region of interest" description="Disordered" evidence="6">
    <location>
        <begin position="78"/>
        <end position="98"/>
    </location>
</feature>
<reference evidence="9 10" key="1">
    <citation type="submission" date="2019-07" db="EMBL/GenBank/DDBJ databases">
        <title>Caenimonas sedimenti sp. nov., isolated from activated sludge.</title>
        <authorList>
            <person name="Xu J."/>
        </authorList>
    </citation>
    <scope>NUCLEOTIDE SEQUENCE [LARGE SCALE GENOMIC DNA]</scope>
    <source>
        <strain evidence="9 10">HX-9-20</strain>
    </source>
</reference>
<gene>
    <name evidence="9" type="ORF">FN976_20225</name>
</gene>
<dbReference type="GO" id="GO:0003677">
    <property type="term" value="F:DNA binding"/>
    <property type="evidence" value="ECO:0007669"/>
    <property type="project" value="UniProtKB-KW"/>
</dbReference>
<feature type="domain" description="RNA polymerase sigma-70 region 2" evidence="7">
    <location>
        <begin position="131"/>
        <end position="188"/>
    </location>
</feature>
<dbReference type="AlphaFoldDB" id="A0A562ZL83"/>
<feature type="compositionally biased region" description="Basic residues" evidence="6">
    <location>
        <begin position="7"/>
        <end position="19"/>
    </location>
</feature>
<accession>A0A562ZL83</accession>
<dbReference type="Pfam" id="PF04545">
    <property type="entry name" value="Sigma70_r4"/>
    <property type="match status" value="1"/>
</dbReference>
<dbReference type="OrthoDB" id="9797134at2"/>
<evidence type="ECO:0000256" key="2">
    <source>
        <dbReference type="ARBA" id="ARBA00023015"/>
    </source>
</evidence>
<dbReference type="InterPro" id="IPR014284">
    <property type="entry name" value="RNA_pol_sigma-70_dom"/>
</dbReference>
<dbReference type="SUPFAM" id="SSF88659">
    <property type="entry name" value="Sigma3 and sigma4 domains of RNA polymerase sigma factors"/>
    <property type="match status" value="1"/>
</dbReference>
<dbReference type="NCBIfam" id="TIGR02937">
    <property type="entry name" value="sigma70-ECF"/>
    <property type="match status" value="1"/>
</dbReference>
<feature type="region of interest" description="Disordered" evidence="6">
    <location>
        <begin position="1"/>
        <end position="42"/>
    </location>
</feature>
<evidence type="ECO:0000256" key="4">
    <source>
        <dbReference type="ARBA" id="ARBA00023125"/>
    </source>
</evidence>
<dbReference type="InterPro" id="IPR039425">
    <property type="entry name" value="RNA_pol_sigma-70-like"/>
</dbReference>
<dbReference type="Proteomes" id="UP000318199">
    <property type="component" value="Unassembled WGS sequence"/>
</dbReference>
<dbReference type="Pfam" id="PF04542">
    <property type="entry name" value="Sigma70_r2"/>
    <property type="match status" value="1"/>
</dbReference>
<comment type="similarity">
    <text evidence="1">Belongs to the sigma-70 factor family. ECF subfamily.</text>
</comment>
<name>A0A562ZL83_9BURK</name>
<dbReference type="InterPro" id="IPR036388">
    <property type="entry name" value="WH-like_DNA-bd_sf"/>
</dbReference>
<dbReference type="InterPro" id="IPR007630">
    <property type="entry name" value="RNA_pol_sigma70_r4"/>
</dbReference>
<proteinExistence type="inferred from homology"/>
<dbReference type="Gene3D" id="1.10.1740.10">
    <property type="match status" value="1"/>
</dbReference>